<dbReference type="OrthoDB" id="9813718at2"/>
<feature type="transmembrane region" description="Helical" evidence="1">
    <location>
        <begin position="270"/>
        <end position="291"/>
    </location>
</feature>
<feature type="transmembrane region" description="Helical" evidence="1">
    <location>
        <begin position="17"/>
        <end position="35"/>
    </location>
</feature>
<feature type="transmembrane region" description="Helical" evidence="1">
    <location>
        <begin position="102"/>
        <end position="135"/>
    </location>
</feature>
<reference evidence="5" key="1">
    <citation type="submission" date="2016-01" db="EMBL/GenBank/DDBJ databases">
        <title>Draft genome of Chromobacterium sp. F49.</title>
        <authorList>
            <person name="Hong K.W."/>
        </authorList>
    </citation>
    <scope>NUCLEOTIDE SEQUENCE [LARGE SCALE GENOMIC DNA]</scope>
    <source>
        <strain evidence="5">CN10</strain>
    </source>
</reference>
<keyword evidence="1" id="KW-1133">Transmembrane helix</keyword>
<dbReference type="InterPro" id="IPR025105">
    <property type="entry name" value="DUF4010"/>
</dbReference>
<feature type="transmembrane region" description="Helical" evidence="1">
    <location>
        <begin position="213"/>
        <end position="231"/>
    </location>
</feature>
<feature type="transmembrane region" description="Helical" evidence="1">
    <location>
        <begin position="339"/>
        <end position="364"/>
    </location>
</feature>
<feature type="transmembrane region" description="Helical" evidence="1">
    <location>
        <begin position="401"/>
        <end position="422"/>
    </location>
</feature>
<feature type="transmembrane region" description="Helical" evidence="1">
    <location>
        <begin position="182"/>
        <end position="201"/>
    </location>
</feature>
<dbReference type="AlphaFoldDB" id="A0A165ENH1"/>
<organism evidence="4 5">
    <name type="scientific">Crenobacter luteus</name>
    <dbReference type="NCBI Taxonomy" id="1452487"/>
    <lineage>
        <taxon>Bacteria</taxon>
        <taxon>Pseudomonadati</taxon>
        <taxon>Pseudomonadota</taxon>
        <taxon>Betaproteobacteria</taxon>
        <taxon>Neisseriales</taxon>
        <taxon>Neisseriaceae</taxon>
        <taxon>Crenobacter</taxon>
    </lineage>
</organism>
<dbReference type="InterPro" id="IPR049177">
    <property type="entry name" value="MgtC_SapB_SrpB_YhiD_N"/>
</dbReference>
<evidence type="ECO:0000259" key="3">
    <source>
        <dbReference type="Pfam" id="PF13194"/>
    </source>
</evidence>
<dbReference type="Pfam" id="PF13194">
    <property type="entry name" value="DUF4010"/>
    <property type="match status" value="1"/>
</dbReference>
<keyword evidence="5" id="KW-1185">Reference proteome</keyword>
<dbReference type="PANTHER" id="PTHR39084:SF1">
    <property type="entry name" value="DUF4010 DOMAIN-CONTAINING PROTEIN"/>
    <property type="match status" value="1"/>
</dbReference>
<proteinExistence type="predicted"/>
<feature type="transmembrane region" description="Helical" evidence="1">
    <location>
        <begin position="376"/>
        <end position="395"/>
    </location>
</feature>
<feature type="transmembrane region" description="Helical" evidence="1">
    <location>
        <begin position="312"/>
        <end position="333"/>
    </location>
</feature>
<accession>A0A165ENH1</accession>
<protein>
    <submittedName>
        <fullName evidence="4">Magnesium transporter MgtC</fullName>
    </submittedName>
</protein>
<dbReference type="PANTHER" id="PTHR39084">
    <property type="entry name" value="MEMBRANE PROTEIN-RELATED"/>
    <property type="match status" value="1"/>
</dbReference>
<dbReference type="EMBL" id="LQQU01000045">
    <property type="protein sequence ID" value="KZE27276.1"/>
    <property type="molecule type" value="Genomic_DNA"/>
</dbReference>
<name>A0A165ENH1_9NEIS</name>
<feature type="transmembrane region" description="Helical" evidence="1">
    <location>
        <begin position="243"/>
        <end position="264"/>
    </location>
</feature>
<evidence type="ECO:0000313" key="5">
    <source>
        <dbReference type="Proteomes" id="UP000076625"/>
    </source>
</evidence>
<feature type="domain" description="DUF4010" evidence="3">
    <location>
        <begin position="189"/>
        <end position="397"/>
    </location>
</feature>
<dbReference type="RefSeq" id="WP_066614016.1">
    <property type="nucleotide sequence ID" value="NZ_LQQU01000045.1"/>
</dbReference>
<feature type="transmembrane region" description="Helical" evidence="1">
    <location>
        <begin position="151"/>
        <end position="170"/>
    </location>
</feature>
<keyword evidence="1" id="KW-0812">Transmembrane</keyword>
<dbReference type="Pfam" id="PF02308">
    <property type="entry name" value="MgtC"/>
    <property type="match status" value="1"/>
</dbReference>
<evidence type="ECO:0000259" key="2">
    <source>
        <dbReference type="Pfam" id="PF02308"/>
    </source>
</evidence>
<gene>
    <name evidence="4" type="ORF">AVW16_01640</name>
</gene>
<evidence type="ECO:0000313" key="4">
    <source>
        <dbReference type="EMBL" id="KZE27276.1"/>
    </source>
</evidence>
<keyword evidence="1" id="KW-0472">Membrane</keyword>
<feature type="transmembrane region" description="Helical" evidence="1">
    <location>
        <begin position="47"/>
        <end position="64"/>
    </location>
</feature>
<dbReference type="STRING" id="1452487.AVW16_01640"/>
<evidence type="ECO:0000256" key="1">
    <source>
        <dbReference type="SAM" id="Phobius"/>
    </source>
</evidence>
<comment type="caution">
    <text evidence="4">The sequence shown here is derived from an EMBL/GenBank/DDBJ whole genome shotgun (WGS) entry which is preliminary data.</text>
</comment>
<feature type="domain" description="MgtC/SapB/SrpB/YhiD N-terminal" evidence="2">
    <location>
        <begin position="24"/>
        <end position="140"/>
    </location>
</feature>
<sequence length="426" mass="43635">MDPAALADALALDGSPFAALPAFLTSLAIGLLIGVERERKPQTIAGIRTFALTSLLGTLCAMLDAPGAGYATPVGLAAVALMALFARAPAEPPAEPRTTTVVALLIAYGLGALVWRGAAELAVAGAIVTTALLYLKPELTGLSHRLSRRDLLSLLQFAALTFIALPLLPDRAMGPALAFNPYRIWLMVVLIVGINLAGYLAVRLMGERVNGPLLGVLGGLVSSTATSAVYARAARKRPETLPLAASIILSANLTLFARLTLLAALVEPTALPAVAGLLLPALLLGTLTLLPRRGAKGNGARPELALANPTELRMALGFAALYAAVGFLIAWLGQRYGHAGVYAVALLSGVNDVDAISLSLYALFGDGRLAVDVLRVGVALAVVSNSAFKLGLIASLGGRPLLTACLPTFAATLVGLAASLAWPGAG</sequence>
<dbReference type="Proteomes" id="UP000076625">
    <property type="component" value="Unassembled WGS sequence"/>
</dbReference>